<dbReference type="Pfam" id="PF04389">
    <property type="entry name" value="Peptidase_M28"/>
    <property type="match status" value="1"/>
</dbReference>
<evidence type="ECO:0000256" key="1">
    <source>
        <dbReference type="ARBA" id="ARBA00022438"/>
    </source>
</evidence>
<organism evidence="9 10">
    <name type="scientific">Algimonas arctica</name>
    <dbReference type="NCBI Taxonomy" id="1479486"/>
    <lineage>
        <taxon>Bacteria</taxon>
        <taxon>Pseudomonadati</taxon>
        <taxon>Pseudomonadota</taxon>
        <taxon>Alphaproteobacteria</taxon>
        <taxon>Maricaulales</taxon>
        <taxon>Robiginitomaculaceae</taxon>
        <taxon>Algimonas</taxon>
    </lineage>
</organism>
<evidence type="ECO:0000256" key="2">
    <source>
        <dbReference type="ARBA" id="ARBA00022670"/>
    </source>
</evidence>
<dbReference type="PANTHER" id="PTHR12147">
    <property type="entry name" value="METALLOPEPTIDASE M28 FAMILY MEMBER"/>
    <property type="match status" value="1"/>
</dbReference>
<accession>A0A8J3CNS2</accession>
<feature type="signal peptide" evidence="7">
    <location>
        <begin position="1"/>
        <end position="24"/>
    </location>
</feature>
<dbReference type="GO" id="GO:0008235">
    <property type="term" value="F:metalloexopeptidase activity"/>
    <property type="evidence" value="ECO:0007669"/>
    <property type="project" value="InterPro"/>
</dbReference>
<dbReference type="GO" id="GO:0046872">
    <property type="term" value="F:metal ion binding"/>
    <property type="evidence" value="ECO:0007669"/>
    <property type="project" value="UniProtKB-KW"/>
</dbReference>
<keyword evidence="6" id="KW-0862">Zinc</keyword>
<dbReference type="Gene3D" id="3.40.630.10">
    <property type="entry name" value="Zn peptidases"/>
    <property type="match status" value="2"/>
</dbReference>
<keyword evidence="10" id="KW-1185">Reference proteome</keyword>
<gene>
    <name evidence="9" type="ORF">GCM10009069_04800</name>
</gene>
<dbReference type="PROSITE" id="PS51257">
    <property type="entry name" value="PROKAR_LIPOPROTEIN"/>
    <property type="match status" value="1"/>
</dbReference>
<evidence type="ECO:0000256" key="6">
    <source>
        <dbReference type="ARBA" id="ARBA00022833"/>
    </source>
</evidence>
<dbReference type="Proteomes" id="UP000634004">
    <property type="component" value="Unassembled WGS sequence"/>
</dbReference>
<evidence type="ECO:0000259" key="8">
    <source>
        <dbReference type="Pfam" id="PF04389"/>
    </source>
</evidence>
<dbReference type="GO" id="GO:0004177">
    <property type="term" value="F:aminopeptidase activity"/>
    <property type="evidence" value="ECO:0007669"/>
    <property type="project" value="UniProtKB-KW"/>
</dbReference>
<keyword evidence="4 7" id="KW-0732">Signal</keyword>
<evidence type="ECO:0000313" key="10">
    <source>
        <dbReference type="Proteomes" id="UP000634004"/>
    </source>
</evidence>
<dbReference type="RefSeq" id="WP_189495068.1">
    <property type="nucleotide sequence ID" value="NZ_BMZH01000002.1"/>
</dbReference>
<name>A0A8J3CNS2_9PROT</name>
<dbReference type="InterPro" id="IPR046450">
    <property type="entry name" value="PA_dom_sf"/>
</dbReference>
<dbReference type="SUPFAM" id="SSF53187">
    <property type="entry name" value="Zn-dependent exopeptidases"/>
    <property type="match status" value="1"/>
</dbReference>
<keyword evidence="1" id="KW-0031">Aminopeptidase</keyword>
<dbReference type="InterPro" id="IPR007484">
    <property type="entry name" value="Peptidase_M28"/>
</dbReference>
<dbReference type="SUPFAM" id="SSF52025">
    <property type="entry name" value="PA domain"/>
    <property type="match status" value="1"/>
</dbReference>
<dbReference type="AlphaFoldDB" id="A0A8J3CNS2"/>
<proteinExistence type="predicted"/>
<keyword evidence="5" id="KW-0378">Hydrolase</keyword>
<evidence type="ECO:0000313" key="9">
    <source>
        <dbReference type="EMBL" id="GHA84723.1"/>
    </source>
</evidence>
<dbReference type="EMBL" id="BMZH01000002">
    <property type="protein sequence ID" value="GHA84723.1"/>
    <property type="molecule type" value="Genomic_DNA"/>
</dbReference>
<feature type="chain" id="PRO_5035231690" evidence="7">
    <location>
        <begin position="25"/>
        <end position="564"/>
    </location>
</feature>
<evidence type="ECO:0000256" key="3">
    <source>
        <dbReference type="ARBA" id="ARBA00022723"/>
    </source>
</evidence>
<dbReference type="GO" id="GO:0006508">
    <property type="term" value="P:proteolysis"/>
    <property type="evidence" value="ECO:0007669"/>
    <property type="project" value="UniProtKB-KW"/>
</dbReference>
<evidence type="ECO:0000256" key="4">
    <source>
        <dbReference type="ARBA" id="ARBA00022729"/>
    </source>
</evidence>
<dbReference type="PANTHER" id="PTHR12147:SF56">
    <property type="entry name" value="AMINOPEPTIDASE YDR415C-RELATED"/>
    <property type="match status" value="1"/>
</dbReference>
<sequence length="564" mass="60779">MIKPLLMSVSATLLLAACSPTTPGEDNPSPSETTSVINTETMSNIVKVLASDEFEGRAPGTAGETKTVNYLIERFTDLGLEPGGRNGGWTYPVTLNRSAVTDVRSLNVSQGETRITLEQGKDIEISSANPRAVIDVKDAPVVFVGFGASAPERDWDDYGDIDLTGKVALFLVNDPDFGVTEDHPTHGVFGGRRMTYYGRWMYKYEEAARRGAVAALVIHETKAAGYGWNVAASSPGENYAVATTGPGKPSVDLQGWLHQDMAQQWLQQAGYDLGELRTAAQKRDFTALTLGDIRFNAELALSVETVESQNVLGKITGTTRPDETIMLSGHWDAYGLGEPNEAGKTVMPGANDDALGLAGLMEIARNLKAEPALDRSIVFAAWTAEESGLLGSEAYAQNPIYPMATTVANLTLDILQTAGLAHDVIQVGEGQSDLEEMMAKTAAMQGRVVSPEGLPENGLFFRADHFSLARRGVPVLLIMGIAGGSDLKDGGRAAGDAWVKGYIDNRYHNQNDAWDSNWDLRGAAQDVELFLDMTRELGNSEAWPALKATSEFKRIREASASVRE</sequence>
<keyword evidence="3" id="KW-0479">Metal-binding</keyword>
<reference evidence="9" key="1">
    <citation type="journal article" date="2014" name="Int. J. Syst. Evol. Microbiol.">
        <title>Complete genome sequence of Corynebacterium casei LMG S-19264T (=DSM 44701T), isolated from a smear-ripened cheese.</title>
        <authorList>
            <consortium name="US DOE Joint Genome Institute (JGI-PGF)"/>
            <person name="Walter F."/>
            <person name="Albersmeier A."/>
            <person name="Kalinowski J."/>
            <person name="Ruckert C."/>
        </authorList>
    </citation>
    <scope>NUCLEOTIDE SEQUENCE</scope>
    <source>
        <strain evidence="9">KCTC 32513</strain>
    </source>
</reference>
<evidence type="ECO:0000256" key="5">
    <source>
        <dbReference type="ARBA" id="ARBA00022801"/>
    </source>
</evidence>
<reference evidence="9" key="2">
    <citation type="submission" date="2020-09" db="EMBL/GenBank/DDBJ databases">
        <authorList>
            <person name="Sun Q."/>
            <person name="Kim S."/>
        </authorList>
    </citation>
    <scope>NUCLEOTIDE SEQUENCE</scope>
    <source>
        <strain evidence="9">KCTC 32513</strain>
    </source>
</reference>
<feature type="domain" description="Peptidase M28" evidence="8">
    <location>
        <begin position="310"/>
        <end position="527"/>
    </location>
</feature>
<protein>
    <submittedName>
        <fullName evidence="9">Peptidase</fullName>
    </submittedName>
</protein>
<evidence type="ECO:0000256" key="7">
    <source>
        <dbReference type="SAM" id="SignalP"/>
    </source>
</evidence>
<comment type="caution">
    <text evidence="9">The sequence shown here is derived from an EMBL/GenBank/DDBJ whole genome shotgun (WGS) entry which is preliminary data.</text>
</comment>
<keyword evidence="2" id="KW-0645">Protease</keyword>
<dbReference type="InterPro" id="IPR045175">
    <property type="entry name" value="M28_fam"/>
</dbReference>